<keyword evidence="1" id="KW-0812">Transmembrane</keyword>
<sequence>MTTPTHSEVVQPQANAEQQADPQQHLGLIAPIVGTQTNTQPPQANWVKVTTRCISFLVLAGSLVASDRLYMPLSSSSTVVEIFYKMIYLSLLVSSISIHKHYSIGTDTYKYSMLIVYIIGPLTLVFPTMIADSPGSSTSPTPPSPALDRVLAILGSGAVYLLKICVVPFILMGMQIFTVIYLVEGEIWLRSCLRSCIP</sequence>
<evidence type="ECO:0000313" key="2">
    <source>
        <dbReference type="EMBL" id="KAG7089207.1"/>
    </source>
</evidence>
<feature type="transmembrane region" description="Helical" evidence="1">
    <location>
        <begin position="150"/>
        <end position="183"/>
    </location>
</feature>
<reference evidence="2" key="1">
    <citation type="journal article" date="2021" name="Genome Biol. Evol.">
        <title>The assembled and annotated genome of the fairy-ring fungus Marasmius oreades.</title>
        <authorList>
            <person name="Hiltunen M."/>
            <person name="Ament-Velasquez S.L."/>
            <person name="Johannesson H."/>
        </authorList>
    </citation>
    <scope>NUCLEOTIDE SEQUENCE</scope>
    <source>
        <strain evidence="2">03SP1</strain>
    </source>
</reference>
<keyword evidence="3" id="KW-1185">Reference proteome</keyword>
<evidence type="ECO:0000256" key="1">
    <source>
        <dbReference type="SAM" id="Phobius"/>
    </source>
</evidence>
<name>A0A9P7UNZ6_9AGAR</name>
<dbReference type="AlphaFoldDB" id="A0A9P7UNZ6"/>
<comment type="caution">
    <text evidence="2">The sequence shown here is derived from an EMBL/GenBank/DDBJ whole genome shotgun (WGS) entry which is preliminary data.</text>
</comment>
<dbReference type="RefSeq" id="XP_043005677.1">
    <property type="nucleotide sequence ID" value="XM_043155895.1"/>
</dbReference>
<dbReference type="KEGG" id="more:E1B28_010909"/>
<gene>
    <name evidence="2" type="ORF">E1B28_010909</name>
</gene>
<dbReference type="EMBL" id="CM032187">
    <property type="protein sequence ID" value="KAG7089207.1"/>
    <property type="molecule type" value="Genomic_DNA"/>
</dbReference>
<keyword evidence="1" id="KW-0472">Membrane</keyword>
<proteinExistence type="predicted"/>
<protein>
    <submittedName>
        <fullName evidence="2">Uncharacterized protein</fullName>
    </submittedName>
</protein>
<dbReference type="GeneID" id="66079984"/>
<organism evidence="2 3">
    <name type="scientific">Marasmius oreades</name>
    <name type="common">fairy-ring Marasmius</name>
    <dbReference type="NCBI Taxonomy" id="181124"/>
    <lineage>
        <taxon>Eukaryota</taxon>
        <taxon>Fungi</taxon>
        <taxon>Dikarya</taxon>
        <taxon>Basidiomycota</taxon>
        <taxon>Agaricomycotina</taxon>
        <taxon>Agaricomycetes</taxon>
        <taxon>Agaricomycetidae</taxon>
        <taxon>Agaricales</taxon>
        <taxon>Marasmiineae</taxon>
        <taxon>Marasmiaceae</taxon>
        <taxon>Marasmius</taxon>
    </lineage>
</organism>
<evidence type="ECO:0000313" key="3">
    <source>
        <dbReference type="Proteomes" id="UP001049176"/>
    </source>
</evidence>
<accession>A0A9P7UNZ6</accession>
<feature type="transmembrane region" description="Helical" evidence="1">
    <location>
        <begin position="82"/>
        <end position="99"/>
    </location>
</feature>
<feature type="transmembrane region" description="Helical" evidence="1">
    <location>
        <begin position="111"/>
        <end position="130"/>
    </location>
</feature>
<dbReference type="Proteomes" id="UP001049176">
    <property type="component" value="Chromosome 7"/>
</dbReference>
<keyword evidence="1" id="KW-1133">Transmembrane helix</keyword>